<dbReference type="PANTHER" id="PTHR43591">
    <property type="entry name" value="METHYLTRANSFERASE"/>
    <property type="match status" value="1"/>
</dbReference>
<gene>
    <name evidence="3" type="ORF">M011DRAFT_405567</name>
</gene>
<dbReference type="Proteomes" id="UP000799440">
    <property type="component" value="Unassembled WGS sequence"/>
</dbReference>
<evidence type="ECO:0000256" key="1">
    <source>
        <dbReference type="SAM" id="MobiDB-lite"/>
    </source>
</evidence>
<name>A0A6A6V6Z3_9PLEO</name>
<feature type="compositionally biased region" description="Basic residues" evidence="1">
    <location>
        <begin position="197"/>
        <end position="213"/>
    </location>
</feature>
<organism evidence="3 4">
    <name type="scientific">Sporormia fimetaria CBS 119925</name>
    <dbReference type="NCBI Taxonomy" id="1340428"/>
    <lineage>
        <taxon>Eukaryota</taxon>
        <taxon>Fungi</taxon>
        <taxon>Dikarya</taxon>
        <taxon>Ascomycota</taxon>
        <taxon>Pezizomycotina</taxon>
        <taxon>Dothideomycetes</taxon>
        <taxon>Pleosporomycetidae</taxon>
        <taxon>Pleosporales</taxon>
        <taxon>Sporormiaceae</taxon>
        <taxon>Sporormia</taxon>
    </lineage>
</organism>
<protein>
    <submittedName>
        <fullName evidence="3">S-adenosyl-L-methionine-dependent methyltransferase</fullName>
    </submittedName>
</protein>
<evidence type="ECO:0000313" key="3">
    <source>
        <dbReference type="EMBL" id="KAF2745823.1"/>
    </source>
</evidence>
<dbReference type="Gene3D" id="3.40.50.150">
    <property type="entry name" value="Vaccinia Virus protein VP39"/>
    <property type="match status" value="1"/>
</dbReference>
<dbReference type="SUPFAM" id="SSF53335">
    <property type="entry name" value="S-adenosyl-L-methionine-dependent methyltransferases"/>
    <property type="match status" value="1"/>
</dbReference>
<dbReference type="AlphaFoldDB" id="A0A6A6V6Z3"/>
<dbReference type="CDD" id="cd02440">
    <property type="entry name" value="AdoMet_MTases"/>
    <property type="match status" value="1"/>
</dbReference>
<dbReference type="GO" id="GO:0008757">
    <property type="term" value="F:S-adenosylmethionine-dependent methyltransferase activity"/>
    <property type="evidence" value="ECO:0007669"/>
    <property type="project" value="InterPro"/>
</dbReference>
<keyword evidence="4" id="KW-1185">Reference proteome</keyword>
<evidence type="ECO:0000313" key="4">
    <source>
        <dbReference type="Proteomes" id="UP000799440"/>
    </source>
</evidence>
<dbReference type="PANTHER" id="PTHR43591:SF108">
    <property type="entry name" value="S-ADENOSYL-L-METHIONINE-DEPENDENT METHYLTRANSFERASE"/>
    <property type="match status" value="1"/>
</dbReference>
<reference evidence="3" key="1">
    <citation type="journal article" date="2020" name="Stud. Mycol.">
        <title>101 Dothideomycetes genomes: a test case for predicting lifestyles and emergence of pathogens.</title>
        <authorList>
            <person name="Haridas S."/>
            <person name="Albert R."/>
            <person name="Binder M."/>
            <person name="Bloem J."/>
            <person name="Labutti K."/>
            <person name="Salamov A."/>
            <person name="Andreopoulos B."/>
            <person name="Baker S."/>
            <person name="Barry K."/>
            <person name="Bills G."/>
            <person name="Bluhm B."/>
            <person name="Cannon C."/>
            <person name="Castanera R."/>
            <person name="Culley D."/>
            <person name="Daum C."/>
            <person name="Ezra D."/>
            <person name="Gonzalez J."/>
            <person name="Henrissat B."/>
            <person name="Kuo A."/>
            <person name="Liang C."/>
            <person name="Lipzen A."/>
            <person name="Lutzoni F."/>
            <person name="Magnuson J."/>
            <person name="Mondo S."/>
            <person name="Nolan M."/>
            <person name="Ohm R."/>
            <person name="Pangilinan J."/>
            <person name="Park H.-J."/>
            <person name="Ramirez L."/>
            <person name="Alfaro M."/>
            <person name="Sun H."/>
            <person name="Tritt A."/>
            <person name="Yoshinaga Y."/>
            <person name="Zwiers L.-H."/>
            <person name="Turgeon B."/>
            <person name="Goodwin S."/>
            <person name="Spatafora J."/>
            <person name="Crous P."/>
            <person name="Grigoriev I."/>
        </authorList>
    </citation>
    <scope>NUCLEOTIDE SEQUENCE</scope>
    <source>
        <strain evidence="3">CBS 119925</strain>
    </source>
</reference>
<dbReference type="InterPro" id="IPR029063">
    <property type="entry name" value="SAM-dependent_MTases_sf"/>
</dbReference>
<accession>A0A6A6V6Z3</accession>
<feature type="compositionally biased region" description="Basic and acidic residues" evidence="1">
    <location>
        <begin position="227"/>
        <end position="242"/>
    </location>
</feature>
<dbReference type="EMBL" id="MU006580">
    <property type="protein sequence ID" value="KAF2745823.1"/>
    <property type="molecule type" value="Genomic_DNA"/>
</dbReference>
<keyword evidence="3" id="KW-0808">Transferase</keyword>
<dbReference type="GO" id="GO:0032259">
    <property type="term" value="P:methylation"/>
    <property type="evidence" value="ECO:0007669"/>
    <property type="project" value="UniProtKB-KW"/>
</dbReference>
<evidence type="ECO:0000259" key="2">
    <source>
        <dbReference type="Pfam" id="PF08241"/>
    </source>
</evidence>
<dbReference type="OrthoDB" id="3647at2759"/>
<dbReference type="Pfam" id="PF08241">
    <property type="entry name" value="Methyltransf_11"/>
    <property type="match status" value="1"/>
</dbReference>
<keyword evidence="3" id="KW-0489">Methyltransferase</keyword>
<feature type="domain" description="Methyltransferase type 11" evidence="2">
    <location>
        <begin position="62"/>
        <end position="169"/>
    </location>
</feature>
<dbReference type="InterPro" id="IPR013216">
    <property type="entry name" value="Methyltransf_11"/>
</dbReference>
<sequence length="308" mass="34594">MTTLAEANRKYFDSIADTYDLKPWAAAVNQSIVDAVLSHLDWIGIPLANVGPDSKDREVRLLDYACGTGLWSRIFSSYVTETRGIDISPKMLSAYDRHAEQAGLFPRRVSSTIGDLTSKTESLSPRLSFPDYFNFDIVTVGFAFHHFEDVLHTARVLKDRLRPGGVLVLNEFLTGGDILADDEGKMIAGTEGDHAAHNHGHGHKHGHHHHHGHHSDDRQGHEHKHARQQDSAHDEHEAESRGKMRPPVAVVSFTVDGVKQFLSEAGYVDIDAFVLEKKMYIEFDGKKMFRTIFFARARKPFEEGKSEL</sequence>
<proteinExistence type="predicted"/>
<feature type="region of interest" description="Disordered" evidence="1">
    <location>
        <begin position="190"/>
        <end position="245"/>
    </location>
</feature>